<dbReference type="SUPFAM" id="SSF57850">
    <property type="entry name" value="RING/U-box"/>
    <property type="match status" value="1"/>
</dbReference>
<reference evidence="2" key="1">
    <citation type="submission" date="2021-02" db="EMBL/GenBank/DDBJ databases">
        <authorList>
            <person name="Nowell W R."/>
        </authorList>
    </citation>
    <scope>NUCLEOTIDE SEQUENCE</scope>
</reference>
<comment type="caution">
    <text evidence="2">The sequence shown here is derived from an EMBL/GenBank/DDBJ whole genome shotgun (WGS) entry which is preliminary data.</text>
</comment>
<dbReference type="Proteomes" id="UP000681722">
    <property type="component" value="Unassembled WGS sequence"/>
</dbReference>
<dbReference type="Pfam" id="PF04564">
    <property type="entry name" value="U-box"/>
    <property type="match status" value="1"/>
</dbReference>
<organism evidence="2 6">
    <name type="scientific">Didymodactylos carnosus</name>
    <dbReference type="NCBI Taxonomy" id="1234261"/>
    <lineage>
        <taxon>Eukaryota</taxon>
        <taxon>Metazoa</taxon>
        <taxon>Spiralia</taxon>
        <taxon>Gnathifera</taxon>
        <taxon>Rotifera</taxon>
        <taxon>Eurotatoria</taxon>
        <taxon>Bdelloidea</taxon>
        <taxon>Philodinida</taxon>
        <taxon>Philodinidae</taxon>
        <taxon>Didymodactylos</taxon>
    </lineage>
</organism>
<name>A0A814BYG4_9BILA</name>
<evidence type="ECO:0000259" key="1">
    <source>
        <dbReference type="SMART" id="SM00504"/>
    </source>
</evidence>
<dbReference type="Gene3D" id="3.30.40.10">
    <property type="entry name" value="Zinc/RING finger domain, C3HC4 (zinc finger)"/>
    <property type="match status" value="1"/>
</dbReference>
<dbReference type="SMART" id="SM00504">
    <property type="entry name" value="Ubox"/>
    <property type="match status" value="1"/>
</dbReference>
<dbReference type="GO" id="GO:0016567">
    <property type="term" value="P:protein ubiquitination"/>
    <property type="evidence" value="ECO:0007669"/>
    <property type="project" value="InterPro"/>
</dbReference>
<dbReference type="EMBL" id="CAJOBA010034167">
    <property type="protein sequence ID" value="CAF3979339.1"/>
    <property type="molecule type" value="Genomic_DNA"/>
</dbReference>
<sequence>MRLSVARPDSSTDRSVCPITLEPIRDPVTAKDGHTYEREAIVKWALQSNGTSLMTRQPLGVRRLLLDSTIQYSGAAPMPFVRSNHVASLYPTNSSDVPTTLMHGPKCYKSGFCQGYRTWPHGN</sequence>
<gene>
    <name evidence="2" type="ORF">GPM918_LOCUS10277</name>
    <name evidence="3" type="ORF">OVA965_LOCUS22415</name>
    <name evidence="4" type="ORF">SRO942_LOCUS10278</name>
    <name evidence="5" type="ORF">TMI583_LOCUS23129</name>
</gene>
<dbReference type="OrthoDB" id="1722648at2759"/>
<evidence type="ECO:0000313" key="2">
    <source>
        <dbReference type="EMBL" id="CAF0932802.1"/>
    </source>
</evidence>
<proteinExistence type="predicted"/>
<dbReference type="EMBL" id="CAJNOK010012643">
    <property type="protein sequence ID" value="CAF1167800.1"/>
    <property type="molecule type" value="Genomic_DNA"/>
</dbReference>
<feature type="domain" description="U-box" evidence="1">
    <location>
        <begin position="16"/>
        <end position="73"/>
    </location>
</feature>
<dbReference type="InterPro" id="IPR003613">
    <property type="entry name" value="Ubox_domain"/>
</dbReference>
<dbReference type="Proteomes" id="UP000677228">
    <property type="component" value="Unassembled WGS sequence"/>
</dbReference>
<evidence type="ECO:0000313" key="4">
    <source>
        <dbReference type="EMBL" id="CAF3710507.1"/>
    </source>
</evidence>
<dbReference type="PANTHER" id="PTHR46573">
    <property type="entry name" value="WD REPEAT, SAM AND U-BOX DOMAIN-CONTAINING PROTEIN 1"/>
    <property type="match status" value="1"/>
</dbReference>
<dbReference type="Proteomes" id="UP000663829">
    <property type="component" value="Unassembled WGS sequence"/>
</dbReference>
<dbReference type="EMBL" id="CAJOBC010002007">
    <property type="protein sequence ID" value="CAF3710507.1"/>
    <property type="molecule type" value="Genomic_DNA"/>
</dbReference>
<dbReference type="GO" id="GO:0004842">
    <property type="term" value="F:ubiquitin-protein transferase activity"/>
    <property type="evidence" value="ECO:0007669"/>
    <property type="project" value="InterPro"/>
</dbReference>
<keyword evidence="6" id="KW-1185">Reference proteome</keyword>
<evidence type="ECO:0000313" key="6">
    <source>
        <dbReference type="Proteomes" id="UP000663829"/>
    </source>
</evidence>
<dbReference type="Proteomes" id="UP000682733">
    <property type="component" value="Unassembled WGS sequence"/>
</dbReference>
<dbReference type="InterPro" id="IPR052085">
    <property type="entry name" value="WD-SAM-U-box"/>
</dbReference>
<dbReference type="AlphaFoldDB" id="A0A814BYG4"/>
<evidence type="ECO:0000313" key="5">
    <source>
        <dbReference type="EMBL" id="CAF3979339.1"/>
    </source>
</evidence>
<dbReference type="CDD" id="cd16655">
    <property type="entry name" value="RING-Ubox_WDSUB1-like"/>
    <property type="match status" value="1"/>
</dbReference>
<dbReference type="InterPro" id="IPR013083">
    <property type="entry name" value="Znf_RING/FYVE/PHD"/>
</dbReference>
<dbReference type="EMBL" id="CAJNOQ010002007">
    <property type="protein sequence ID" value="CAF0932802.1"/>
    <property type="molecule type" value="Genomic_DNA"/>
</dbReference>
<accession>A0A814BYG4</accession>
<dbReference type="PANTHER" id="PTHR46573:SF1">
    <property type="entry name" value="WD REPEAT, SAM AND U-BOX DOMAIN-CONTAINING PROTEIN 1"/>
    <property type="match status" value="1"/>
</dbReference>
<evidence type="ECO:0000313" key="3">
    <source>
        <dbReference type="EMBL" id="CAF1167800.1"/>
    </source>
</evidence>
<protein>
    <recommendedName>
        <fullName evidence="1">U-box domain-containing protein</fullName>
    </recommendedName>
</protein>